<dbReference type="SUPFAM" id="SSF54523">
    <property type="entry name" value="Pili subunits"/>
    <property type="match status" value="1"/>
</dbReference>
<comment type="similarity">
    <text evidence="2">Belongs to the GSP J family.</text>
</comment>
<evidence type="ECO:0000256" key="3">
    <source>
        <dbReference type="ARBA" id="ARBA00021539"/>
    </source>
</evidence>
<protein>
    <recommendedName>
        <fullName evidence="3">Type II secretion system protein J</fullName>
    </recommendedName>
</protein>
<keyword evidence="7 10" id="KW-0812">Transmembrane</keyword>
<dbReference type="Proteomes" id="UP000765845">
    <property type="component" value="Unassembled WGS sequence"/>
</dbReference>
<evidence type="ECO:0000256" key="4">
    <source>
        <dbReference type="ARBA" id="ARBA00022475"/>
    </source>
</evidence>
<dbReference type="PANTHER" id="PTHR39583">
    <property type="entry name" value="TYPE II SECRETION SYSTEM PROTEIN J-RELATED"/>
    <property type="match status" value="1"/>
</dbReference>
<keyword evidence="12" id="KW-1185">Reference proteome</keyword>
<evidence type="ECO:0000256" key="6">
    <source>
        <dbReference type="ARBA" id="ARBA00022519"/>
    </source>
</evidence>
<sequence length="206" mass="23092">MSASARDQHGFTLVELLIAIGIMALLGALASIMLNGALSNQQIVGERQYKLERVALALHIMRRDLEQLTPRVGRDEYGDPMAARIVAEQVGENSEMQFVHGGRRILPGQNLGSRLERVRYLREDGELIRYSAAVADPTGNTDWQKQILLEDVDRFVVEFYDGARWTNFWPPSTQLNAVQPAGLRVVMDVGPWPDIKMNVLLPELAQ</sequence>
<evidence type="ECO:0000256" key="7">
    <source>
        <dbReference type="ARBA" id="ARBA00022692"/>
    </source>
</evidence>
<evidence type="ECO:0000313" key="11">
    <source>
        <dbReference type="EMBL" id="NKI16851.1"/>
    </source>
</evidence>
<dbReference type="InterPro" id="IPR045584">
    <property type="entry name" value="Pilin-like"/>
</dbReference>
<dbReference type="InterPro" id="IPR012902">
    <property type="entry name" value="N_methyl_site"/>
</dbReference>
<dbReference type="PANTHER" id="PTHR39583:SF2">
    <property type="entry name" value="TYPE II SECRETION SYSTEM PROTEIN J"/>
    <property type="match status" value="1"/>
</dbReference>
<evidence type="ECO:0000256" key="9">
    <source>
        <dbReference type="ARBA" id="ARBA00023136"/>
    </source>
</evidence>
<dbReference type="InterPro" id="IPR051621">
    <property type="entry name" value="T2SS_protein_J"/>
</dbReference>
<comment type="subcellular location">
    <subcellularLocation>
        <location evidence="1">Cell inner membrane</location>
        <topology evidence="1">Single-pass membrane protein</topology>
    </subcellularLocation>
</comment>
<evidence type="ECO:0000256" key="1">
    <source>
        <dbReference type="ARBA" id="ARBA00004377"/>
    </source>
</evidence>
<keyword evidence="6" id="KW-0997">Cell inner membrane</keyword>
<dbReference type="NCBIfam" id="TIGR02532">
    <property type="entry name" value="IV_pilin_GFxxxE"/>
    <property type="match status" value="1"/>
</dbReference>
<dbReference type="Pfam" id="PF07963">
    <property type="entry name" value="N_methyl"/>
    <property type="match status" value="1"/>
</dbReference>
<feature type="transmembrane region" description="Helical" evidence="10">
    <location>
        <begin position="12"/>
        <end position="34"/>
    </location>
</feature>
<evidence type="ECO:0000256" key="2">
    <source>
        <dbReference type="ARBA" id="ARBA00011084"/>
    </source>
</evidence>
<evidence type="ECO:0000256" key="10">
    <source>
        <dbReference type="SAM" id="Phobius"/>
    </source>
</evidence>
<organism evidence="11 12">
    <name type="scientific">Spongiibacter thalassae</name>
    <dbReference type="NCBI Taxonomy" id="2721624"/>
    <lineage>
        <taxon>Bacteria</taxon>
        <taxon>Pseudomonadati</taxon>
        <taxon>Pseudomonadota</taxon>
        <taxon>Gammaproteobacteria</taxon>
        <taxon>Cellvibrionales</taxon>
        <taxon>Spongiibacteraceae</taxon>
        <taxon>Spongiibacter</taxon>
    </lineage>
</organism>
<keyword evidence="8 10" id="KW-1133">Transmembrane helix</keyword>
<reference evidence="11 12" key="1">
    <citation type="submission" date="2020-04" db="EMBL/GenBank/DDBJ databases">
        <authorList>
            <person name="Yoon J."/>
        </authorList>
    </citation>
    <scope>NUCLEOTIDE SEQUENCE [LARGE SCALE GENOMIC DNA]</scope>
    <source>
        <strain evidence="11 12">KMU-166</strain>
    </source>
</reference>
<accession>A0ABX1GCG8</accession>
<dbReference type="InterPro" id="IPR010055">
    <property type="entry name" value="T2SS_protein-GspJ"/>
</dbReference>
<name>A0ABX1GCG8_9GAMM</name>
<dbReference type="Pfam" id="PF11612">
    <property type="entry name" value="T2SSJ"/>
    <property type="match status" value="1"/>
</dbReference>
<dbReference type="Gene3D" id="3.10.610.10">
    <property type="entry name" value="GSPII I/J protein-like"/>
    <property type="match status" value="1"/>
</dbReference>
<comment type="caution">
    <text evidence="11">The sequence shown here is derived from an EMBL/GenBank/DDBJ whole genome shotgun (WGS) entry which is preliminary data.</text>
</comment>
<evidence type="ECO:0000256" key="8">
    <source>
        <dbReference type="ARBA" id="ARBA00022989"/>
    </source>
</evidence>
<keyword evidence="5" id="KW-0488">Methylation</keyword>
<dbReference type="EMBL" id="JAAWWK010000002">
    <property type="protein sequence ID" value="NKI16851.1"/>
    <property type="molecule type" value="Genomic_DNA"/>
</dbReference>
<keyword evidence="4" id="KW-1003">Cell membrane</keyword>
<proteinExistence type="inferred from homology"/>
<dbReference type="RefSeq" id="WP_168449397.1">
    <property type="nucleotide sequence ID" value="NZ_JAAWWK010000002.1"/>
</dbReference>
<dbReference type="NCBIfam" id="TIGR01711">
    <property type="entry name" value="gspJ"/>
    <property type="match status" value="1"/>
</dbReference>
<keyword evidence="9 10" id="KW-0472">Membrane</keyword>
<evidence type="ECO:0000256" key="5">
    <source>
        <dbReference type="ARBA" id="ARBA00022481"/>
    </source>
</evidence>
<gene>
    <name evidence="11" type="primary">gspJ</name>
    <name evidence="11" type="ORF">HCU74_05380</name>
</gene>
<dbReference type="PROSITE" id="PS00409">
    <property type="entry name" value="PROKAR_NTER_METHYL"/>
    <property type="match status" value="1"/>
</dbReference>
<evidence type="ECO:0000313" key="12">
    <source>
        <dbReference type="Proteomes" id="UP000765845"/>
    </source>
</evidence>